<comment type="similarity">
    <text evidence="2">Belongs to the PBP/GOBP family.</text>
</comment>
<dbReference type="InterPro" id="IPR036728">
    <property type="entry name" value="PBP_GOBP_sf"/>
</dbReference>
<dbReference type="Gene3D" id="1.10.238.270">
    <property type="match status" value="1"/>
</dbReference>
<keyword evidence="3" id="KW-0964">Secreted</keyword>
<evidence type="ECO:0000256" key="1">
    <source>
        <dbReference type="ARBA" id="ARBA00004613"/>
    </source>
</evidence>
<evidence type="ECO:0000313" key="5">
    <source>
        <dbReference type="EMBL" id="AXY87867.1"/>
    </source>
</evidence>
<protein>
    <submittedName>
        <fullName evidence="5">Odorant binding protein 8</fullName>
    </submittedName>
</protein>
<reference evidence="5" key="1">
    <citation type="journal article" date="2018" name="Comp. Biochem. Physiol. Part D Genomics Proteomics">
        <title>Identification of candidate olfactory genes in cicada Subpsaltria yangi by antennal transcriptome analysis.</title>
        <authorList>
            <person name="Qi M."/>
            <person name="Wei S."/>
            <person name="Wei C."/>
        </authorList>
    </citation>
    <scope>NUCLEOTIDE SEQUENCE</scope>
</reference>
<dbReference type="PANTHER" id="PTHR21066:SF17">
    <property type="entry name" value="AGAP011368-PA"/>
    <property type="match status" value="1"/>
</dbReference>
<sequence length="240" mass="27260">MQSSTVLFLAAIFVVSTLALDFGELFIDSLISEEEYAASNPEITRFARQAPTNPPPGCPTHNDFGPHHKGKSCCKSEKSLEIIFKDKEIFQDCFNEVINKINRTEDYLTLDFLSCSKVNVMKMKFACVHECIGKKLKLLTDDGKADNANVRKIVKEKVFTEEWMKQIADRSIDTCLRTLNDTIWSTPETGALKCNPSGLLLKHCLWIQTEMNCPEANRKTDQHCRRLQATLEKMKTDSTM</sequence>
<evidence type="ECO:0000256" key="4">
    <source>
        <dbReference type="SAM" id="SignalP"/>
    </source>
</evidence>
<organism evidence="5">
    <name type="scientific">Subpsaltria yangi</name>
    <dbReference type="NCBI Taxonomy" id="1195109"/>
    <lineage>
        <taxon>Eukaryota</taxon>
        <taxon>Metazoa</taxon>
        <taxon>Ecdysozoa</taxon>
        <taxon>Arthropoda</taxon>
        <taxon>Hexapoda</taxon>
        <taxon>Insecta</taxon>
        <taxon>Pterygota</taxon>
        <taxon>Neoptera</taxon>
        <taxon>Paraneoptera</taxon>
        <taxon>Hemiptera</taxon>
        <taxon>Auchenorrhyncha</taxon>
        <taxon>Cicadoidea</taxon>
        <taxon>Cicadidae</taxon>
        <taxon>Tibicininae</taxon>
        <taxon>Tibicinini</taxon>
        <taxon>Subpsaltria</taxon>
    </lineage>
</organism>
<dbReference type="PANTHER" id="PTHR21066">
    <property type="entry name" value="ODORANT-BINDING PROTEIN 59A-RELATED"/>
    <property type="match status" value="1"/>
</dbReference>
<comment type="subcellular location">
    <subcellularLocation>
        <location evidence="1">Secreted</location>
    </subcellularLocation>
</comment>
<dbReference type="AlphaFoldDB" id="A0A385IUP4"/>
<dbReference type="SUPFAM" id="SSF47565">
    <property type="entry name" value="Insect pheromone/odorant-binding proteins"/>
    <property type="match status" value="1"/>
</dbReference>
<name>A0A385IUP4_9HEMI</name>
<evidence type="ECO:0000256" key="2">
    <source>
        <dbReference type="ARBA" id="ARBA00008098"/>
    </source>
</evidence>
<keyword evidence="4" id="KW-0732">Signal</keyword>
<dbReference type="EMBL" id="MH230208">
    <property type="protein sequence ID" value="AXY87867.1"/>
    <property type="molecule type" value="mRNA"/>
</dbReference>
<dbReference type="GO" id="GO:0005549">
    <property type="term" value="F:odorant binding"/>
    <property type="evidence" value="ECO:0007669"/>
    <property type="project" value="InterPro"/>
</dbReference>
<proteinExistence type="evidence at transcript level"/>
<evidence type="ECO:0000256" key="3">
    <source>
        <dbReference type="ARBA" id="ARBA00022525"/>
    </source>
</evidence>
<dbReference type="GO" id="GO:0005576">
    <property type="term" value="C:extracellular region"/>
    <property type="evidence" value="ECO:0007669"/>
    <property type="project" value="UniProtKB-SubCell"/>
</dbReference>
<accession>A0A385IUP4</accession>
<feature type="chain" id="PRO_5017352000" evidence="4">
    <location>
        <begin position="20"/>
        <end position="240"/>
    </location>
</feature>
<feature type="signal peptide" evidence="4">
    <location>
        <begin position="1"/>
        <end position="19"/>
    </location>
</feature>
<dbReference type="InterPro" id="IPR052295">
    <property type="entry name" value="Odorant-binding_protein"/>
</dbReference>